<dbReference type="PANTHER" id="PTHR21180:SF32">
    <property type="entry name" value="ENDONUCLEASE_EXONUCLEASE_PHOSPHATASE FAMILY DOMAIN-CONTAINING PROTEIN 1"/>
    <property type="match status" value="1"/>
</dbReference>
<feature type="region of interest" description="Disordered" evidence="1">
    <location>
        <begin position="186"/>
        <end position="214"/>
    </location>
</feature>
<dbReference type="Pfam" id="PF12836">
    <property type="entry name" value="HHH_3"/>
    <property type="match status" value="1"/>
</dbReference>
<proteinExistence type="predicted"/>
<feature type="compositionally biased region" description="Gly residues" evidence="1">
    <location>
        <begin position="192"/>
        <end position="202"/>
    </location>
</feature>
<protein>
    <submittedName>
        <fullName evidence="3">ComEA family DNA-binding protein</fullName>
    </submittedName>
</protein>
<dbReference type="Pfam" id="PF10531">
    <property type="entry name" value="SLBB"/>
    <property type="match status" value="1"/>
</dbReference>
<evidence type="ECO:0000256" key="1">
    <source>
        <dbReference type="SAM" id="MobiDB-lite"/>
    </source>
</evidence>
<dbReference type="PANTHER" id="PTHR21180">
    <property type="entry name" value="ENDONUCLEASE/EXONUCLEASE/PHOSPHATASE FAMILY DOMAIN-CONTAINING PROTEIN 1"/>
    <property type="match status" value="1"/>
</dbReference>
<feature type="domain" description="Helix-hairpin-helix DNA-binding motif class 1" evidence="2">
    <location>
        <begin position="224"/>
        <end position="243"/>
    </location>
</feature>
<feature type="domain" description="Helix-hairpin-helix DNA-binding motif class 1" evidence="2">
    <location>
        <begin position="254"/>
        <end position="273"/>
    </location>
</feature>
<keyword evidence="4" id="KW-1185">Reference proteome</keyword>
<gene>
    <name evidence="3" type="ORF">HF519_06620</name>
</gene>
<organism evidence="3 4">
    <name type="scientific">Pseudonocardia bannensis</name>
    <dbReference type="NCBI Taxonomy" id="630973"/>
    <lineage>
        <taxon>Bacteria</taxon>
        <taxon>Bacillati</taxon>
        <taxon>Actinomycetota</taxon>
        <taxon>Actinomycetes</taxon>
        <taxon>Pseudonocardiales</taxon>
        <taxon>Pseudonocardiaceae</taxon>
        <taxon>Pseudonocardia</taxon>
    </lineage>
</organism>
<sequence>MPLPVAASVGSGSGCDAPDATGPGGPERPADPPDRPGAQVRARFAGRAATAVRRWVPEGWRGARLDPGRRGGTALAVVAAVSAVLAAVGVWSDRPRAEPVAALPSVALSPADPTAVAASAPPAPTPGPLVVSVAGKVVRPGLVRVPDGARVADVIEAAGGPLPGTDLSGTNLARRVGDGEQVSVGVAPAPDAGGGATAGPGGGPGPGPAAVPGGRIDLNRATAEQLDGLPGVGPVTAQRILEWRTRNGRFARVEQLREIEGIGERRFGQLRELVTV</sequence>
<dbReference type="Proteomes" id="UP000586918">
    <property type="component" value="Unassembled WGS sequence"/>
</dbReference>
<dbReference type="AlphaFoldDB" id="A0A848DF46"/>
<keyword evidence="3" id="KW-0238">DNA-binding</keyword>
<dbReference type="InterPro" id="IPR003583">
    <property type="entry name" value="Hlx-hairpin-Hlx_DNA-bd_motif"/>
</dbReference>
<dbReference type="InterPro" id="IPR019554">
    <property type="entry name" value="Soluble_ligand-bd"/>
</dbReference>
<dbReference type="InterPro" id="IPR051675">
    <property type="entry name" value="Endo/Exo/Phosphatase_dom_1"/>
</dbReference>
<dbReference type="SUPFAM" id="SSF142984">
    <property type="entry name" value="Nqo1 middle domain-like"/>
    <property type="match status" value="1"/>
</dbReference>
<dbReference type="SMART" id="SM00278">
    <property type="entry name" value="HhH1"/>
    <property type="match status" value="2"/>
</dbReference>
<dbReference type="GO" id="GO:0006281">
    <property type="term" value="P:DNA repair"/>
    <property type="evidence" value="ECO:0007669"/>
    <property type="project" value="InterPro"/>
</dbReference>
<evidence type="ECO:0000313" key="3">
    <source>
        <dbReference type="EMBL" id="NMH91268.1"/>
    </source>
</evidence>
<dbReference type="InterPro" id="IPR010994">
    <property type="entry name" value="RuvA_2-like"/>
</dbReference>
<dbReference type="Gene3D" id="3.10.560.10">
    <property type="entry name" value="Outer membrane lipoprotein wza domain like"/>
    <property type="match status" value="1"/>
</dbReference>
<reference evidence="3 4" key="1">
    <citation type="submission" date="2020-04" db="EMBL/GenBank/DDBJ databases">
        <authorList>
            <person name="Klaysubun C."/>
            <person name="Duangmal K."/>
            <person name="Lipun K."/>
        </authorList>
    </citation>
    <scope>NUCLEOTIDE SEQUENCE [LARGE SCALE GENOMIC DNA]</scope>
    <source>
        <strain evidence="3 4">DSM 45300</strain>
    </source>
</reference>
<evidence type="ECO:0000313" key="4">
    <source>
        <dbReference type="Proteomes" id="UP000586918"/>
    </source>
</evidence>
<dbReference type="SUPFAM" id="SSF47781">
    <property type="entry name" value="RuvA domain 2-like"/>
    <property type="match status" value="1"/>
</dbReference>
<comment type="caution">
    <text evidence="3">The sequence shown here is derived from an EMBL/GenBank/DDBJ whole genome shotgun (WGS) entry which is preliminary data.</text>
</comment>
<feature type="region of interest" description="Disordered" evidence="1">
    <location>
        <begin position="1"/>
        <end position="38"/>
    </location>
</feature>
<name>A0A848DF46_9PSEU</name>
<dbReference type="GO" id="GO:0003677">
    <property type="term" value="F:DNA binding"/>
    <property type="evidence" value="ECO:0007669"/>
    <property type="project" value="UniProtKB-KW"/>
</dbReference>
<evidence type="ECO:0000259" key="2">
    <source>
        <dbReference type="SMART" id="SM00278"/>
    </source>
</evidence>
<dbReference type="EMBL" id="JAAXKZ010000015">
    <property type="protein sequence ID" value="NMH91268.1"/>
    <property type="molecule type" value="Genomic_DNA"/>
</dbReference>
<accession>A0A848DF46</accession>
<dbReference type="Gene3D" id="1.10.150.320">
    <property type="entry name" value="Photosystem II 12 kDa extrinsic protein"/>
    <property type="match status" value="1"/>
</dbReference>
<dbReference type="GO" id="GO:0015628">
    <property type="term" value="P:protein secretion by the type II secretion system"/>
    <property type="evidence" value="ECO:0007669"/>
    <property type="project" value="TreeGrafter"/>
</dbReference>
<dbReference type="GO" id="GO:0015627">
    <property type="term" value="C:type II protein secretion system complex"/>
    <property type="evidence" value="ECO:0007669"/>
    <property type="project" value="TreeGrafter"/>
</dbReference>